<name>A0A5Q0H098_SACSY</name>
<dbReference type="SUPFAM" id="SSF55347">
    <property type="entry name" value="Glyceraldehyde-3-phosphate dehydrogenase-like, C-terminal domain"/>
    <property type="match status" value="1"/>
</dbReference>
<evidence type="ECO:0000313" key="6">
    <source>
        <dbReference type="EMBL" id="QFZ19609.1"/>
    </source>
</evidence>
<dbReference type="GO" id="GO:0009089">
    <property type="term" value="P:lysine biosynthetic process via diaminopimelate"/>
    <property type="evidence" value="ECO:0007669"/>
    <property type="project" value="InterPro"/>
</dbReference>
<accession>A0A5Q0H098</accession>
<feature type="domain" description="Dihydrodipicolinate reductase C-terminal" evidence="5">
    <location>
        <begin position="131"/>
        <end position="222"/>
    </location>
</feature>
<evidence type="ECO:0000259" key="4">
    <source>
        <dbReference type="Pfam" id="PF01113"/>
    </source>
</evidence>
<sequence>MGEPVVGVVGAGRLGSAVARRCEADGLAVRALDSRRPERWRLGAPPDVVVDCSAPQVTVPVLDLCEDLGVPLVECVSDADAAVLEERARRTPVVRATNLALGNFLQHRVVDLLADLVLALERAGAAGAVPEAAVLERHPATKAHRPSATADALGRRWEARSGRPPSDVASLRAGPPVSDHEVRLTWAGQGLVVRHEVRSLDAAATGAVALARWVVGRAPGLYPAHAAYEELVRAARGGRA</sequence>
<dbReference type="OrthoDB" id="4331787at2"/>
<evidence type="ECO:0000259" key="5">
    <source>
        <dbReference type="Pfam" id="PF05173"/>
    </source>
</evidence>
<dbReference type="Proteomes" id="UP000325787">
    <property type="component" value="Chromosome"/>
</dbReference>
<dbReference type="InterPro" id="IPR000846">
    <property type="entry name" value="DapB_N"/>
</dbReference>
<protein>
    <recommendedName>
        <fullName evidence="8">4-hydroxy-tetrahydrodipicolinate reductase</fullName>
    </recommendedName>
</protein>
<dbReference type="EMBL" id="CP034550">
    <property type="protein sequence ID" value="QFZ19609.1"/>
    <property type="molecule type" value="Genomic_DNA"/>
</dbReference>
<dbReference type="Pfam" id="PF01113">
    <property type="entry name" value="DapB_N"/>
    <property type="match status" value="1"/>
</dbReference>
<organism evidence="6 7">
    <name type="scientific">Saccharothrix syringae</name>
    <name type="common">Nocardiopsis syringae</name>
    <dbReference type="NCBI Taxonomy" id="103733"/>
    <lineage>
        <taxon>Bacteria</taxon>
        <taxon>Bacillati</taxon>
        <taxon>Actinomycetota</taxon>
        <taxon>Actinomycetes</taxon>
        <taxon>Pseudonocardiales</taxon>
        <taxon>Pseudonocardiaceae</taxon>
        <taxon>Saccharothrix</taxon>
    </lineage>
</organism>
<reference evidence="7" key="1">
    <citation type="journal article" date="2021" name="Curr. Microbiol.">
        <title>Complete genome of nocamycin-producing strain Saccharothrix syringae NRRL B-16468 reveals the biosynthetic potential for secondary metabolites.</title>
        <authorList>
            <person name="Mo X."/>
            <person name="Yang S."/>
        </authorList>
    </citation>
    <scope>NUCLEOTIDE SEQUENCE [LARGE SCALE GENOMIC DNA]</scope>
    <source>
        <strain evidence="7">ATCC 51364 / DSM 43886 / JCM 6844 / KCTC 9398 / NBRC 14523 / NRRL B-16468 / INA 2240</strain>
    </source>
</reference>
<dbReference type="AlphaFoldDB" id="A0A5Q0H098"/>
<dbReference type="GO" id="GO:0008839">
    <property type="term" value="F:4-hydroxy-tetrahydrodipicolinate reductase"/>
    <property type="evidence" value="ECO:0007669"/>
    <property type="project" value="InterPro"/>
</dbReference>
<evidence type="ECO:0000256" key="1">
    <source>
        <dbReference type="ARBA" id="ARBA00022857"/>
    </source>
</evidence>
<evidence type="ECO:0000313" key="7">
    <source>
        <dbReference type="Proteomes" id="UP000325787"/>
    </source>
</evidence>
<dbReference type="Pfam" id="PF05173">
    <property type="entry name" value="DapB_C"/>
    <property type="match status" value="1"/>
</dbReference>
<keyword evidence="2" id="KW-0560">Oxidoreductase</keyword>
<evidence type="ECO:0000256" key="3">
    <source>
        <dbReference type="SAM" id="MobiDB-lite"/>
    </source>
</evidence>
<evidence type="ECO:0000256" key="2">
    <source>
        <dbReference type="ARBA" id="ARBA00023002"/>
    </source>
</evidence>
<gene>
    <name evidence="6" type="ORF">EKG83_21180</name>
</gene>
<feature type="region of interest" description="Disordered" evidence="3">
    <location>
        <begin position="138"/>
        <end position="175"/>
    </location>
</feature>
<dbReference type="InterPro" id="IPR022663">
    <property type="entry name" value="DapB_C"/>
</dbReference>
<dbReference type="SUPFAM" id="SSF51735">
    <property type="entry name" value="NAD(P)-binding Rossmann-fold domains"/>
    <property type="match status" value="1"/>
</dbReference>
<dbReference type="KEGG" id="ssyi:EKG83_21180"/>
<proteinExistence type="predicted"/>
<dbReference type="InterPro" id="IPR036291">
    <property type="entry name" value="NAD(P)-bd_dom_sf"/>
</dbReference>
<dbReference type="Gene3D" id="3.40.50.720">
    <property type="entry name" value="NAD(P)-binding Rossmann-like Domain"/>
    <property type="match status" value="1"/>
</dbReference>
<dbReference type="RefSeq" id="WP_033429686.1">
    <property type="nucleotide sequence ID" value="NZ_CP034550.1"/>
</dbReference>
<feature type="domain" description="Dihydrodipicolinate reductase N-terminal" evidence="4">
    <location>
        <begin position="7"/>
        <end position="98"/>
    </location>
</feature>
<keyword evidence="7" id="KW-1185">Reference proteome</keyword>
<dbReference type="Gene3D" id="3.30.360.10">
    <property type="entry name" value="Dihydrodipicolinate Reductase, domain 2"/>
    <property type="match status" value="1"/>
</dbReference>
<keyword evidence="1" id="KW-0521">NADP</keyword>
<evidence type="ECO:0008006" key="8">
    <source>
        <dbReference type="Google" id="ProtNLM"/>
    </source>
</evidence>